<keyword evidence="7" id="KW-1278">Translocase</keyword>
<feature type="transmembrane region" description="Helical" evidence="10">
    <location>
        <begin position="191"/>
        <end position="210"/>
    </location>
</feature>
<dbReference type="Gene3D" id="3.30.70.100">
    <property type="match status" value="1"/>
</dbReference>
<dbReference type="SUPFAM" id="SSF81665">
    <property type="entry name" value="Calcium ATPase, transmembrane domain M"/>
    <property type="match status" value="1"/>
</dbReference>
<evidence type="ECO:0000313" key="13">
    <source>
        <dbReference type="Proteomes" id="UP001596023"/>
    </source>
</evidence>
<dbReference type="SUPFAM" id="SSF56784">
    <property type="entry name" value="HAD-like"/>
    <property type="match status" value="1"/>
</dbReference>
<dbReference type="CDD" id="cd02094">
    <property type="entry name" value="P-type_ATPase_Cu-like"/>
    <property type="match status" value="1"/>
</dbReference>
<comment type="subcellular location">
    <subcellularLocation>
        <location evidence="10">Cell membrane</location>
    </subcellularLocation>
    <subcellularLocation>
        <location evidence="1">Endomembrane system</location>
        <topology evidence="1">Multi-pass membrane protein</topology>
    </subcellularLocation>
</comment>
<dbReference type="Gene3D" id="2.70.150.10">
    <property type="entry name" value="Calcium-transporting ATPase, cytoplasmic transduction domain A"/>
    <property type="match status" value="1"/>
</dbReference>
<dbReference type="SUPFAM" id="SSF81653">
    <property type="entry name" value="Calcium ATPase, transduction domain A"/>
    <property type="match status" value="1"/>
</dbReference>
<dbReference type="InterPro" id="IPR044492">
    <property type="entry name" value="P_typ_ATPase_HD_dom"/>
</dbReference>
<dbReference type="SFLD" id="SFLDG00002">
    <property type="entry name" value="C1.7:_P-type_atpase_like"/>
    <property type="match status" value="1"/>
</dbReference>
<keyword evidence="10" id="KW-1003">Cell membrane</keyword>
<dbReference type="PANTHER" id="PTHR43520:SF8">
    <property type="entry name" value="P-TYPE CU(+) TRANSPORTER"/>
    <property type="match status" value="1"/>
</dbReference>
<dbReference type="Pfam" id="PF00403">
    <property type="entry name" value="HMA"/>
    <property type="match status" value="1"/>
</dbReference>
<feature type="transmembrane region" description="Helical" evidence="10">
    <location>
        <begin position="160"/>
        <end position="179"/>
    </location>
</feature>
<dbReference type="InterPro" id="IPR018303">
    <property type="entry name" value="ATPase_P-typ_P_site"/>
</dbReference>
<dbReference type="EMBL" id="JBHSGN010000117">
    <property type="protein sequence ID" value="MFC4675813.1"/>
    <property type="molecule type" value="Genomic_DNA"/>
</dbReference>
<accession>A0ABV9L190</accession>
<comment type="caution">
    <text evidence="12">The sequence shown here is derived from an EMBL/GenBank/DDBJ whole genome shotgun (WGS) entry which is preliminary data.</text>
</comment>
<feature type="transmembrane region" description="Helical" evidence="10">
    <location>
        <begin position="686"/>
        <end position="705"/>
    </location>
</feature>
<sequence length="739" mass="79678">MKATDNTVKKTFPVLQMSCASCAISAESIVKGLKGVVNASVNFATATLTVEYLPDDISPENMRDAIQDGGYDLLIEEDKNTTTETLEEIHRKKFGDLKRKTILAIVLSIPVVVIGMSFMHMPYANEIMWVLSTPVIFWLGKDFFINAWKQTKHRSANMDTLVALSTSVAYLFSVFNTLFPDFWIARGVEPHVYFEAASVIIAFILLGRLLEEKAKGNTSSAIKKLMGLQPKTVTIIQEDGSHNQIPVENVSIGDLILVKPGEKIAVDGRVTEGTSYVDESMLSGEPVPVLKEADEKVFAGTINQKGSFRFKAEKVGSETMLAQIIKMVQEAQGSKAPVQKLVDKIAGIFVPVVISIAIVSFIIWLVSGGSGGFTHGLLALVTVLIIACPCALGLATPTAIMVGVGKGAEKGILIKDAESLELAKKINAVVLDKTGTITEGKPQVTDILWLNNDDSRKAALLSLEKQSEHPLAEAVVRYFDALASIPVSGFESITGKGAKGFVGGQLYFAGNYKLLNDNNIVINEALGKKAEELSSQSKTVIWFADDKQAIAVVAIADEIKMTSQTAVRELQSSGIEVYMLTGDNGSTAKEIAARTGIKHYKAEVLPQQKAEFIKQLQAEGKIVAMVGDGINDSTALAQSDLSIAMGKGSDIAMDVAKMTIISSDLTKIPEAIKLSRQTVTTIRQNLFWAFIYNLIGIPIAAGILFPINGFLLNPMIAGAAMALSSVSVVSNSLRLKWKK</sequence>
<dbReference type="PROSITE" id="PS50846">
    <property type="entry name" value="HMA_2"/>
    <property type="match status" value="1"/>
</dbReference>
<reference evidence="13" key="1">
    <citation type="journal article" date="2019" name="Int. J. Syst. Evol. Microbiol.">
        <title>The Global Catalogue of Microorganisms (GCM) 10K type strain sequencing project: providing services to taxonomists for standard genome sequencing and annotation.</title>
        <authorList>
            <consortium name="The Broad Institute Genomics Platform"/>
            <consortium name="The Broad Institute Genome Sequencing Center for Infectious Disease"/>
            <person name="Wu L."/>
            <person name="Ma J."/>
        </authorList>
    </citation>
    <scope>NUCLEOTIDE SEQUENCE [LARGE SCALE GENOMIC DNA]</scope>
    <source>
        <strain evidence="13">CCUG 66188</strain>
    </source>
</reference>
<dbReference type="InterPro" id="IPR023298">
    <property type="entry name" value="ATPase_P-typ_TM_dom_sf"/>
</dbReference>
<dbReference type="Pfam" id="PF00122">
    <property type="entry name" value="E1-E2_ATPase"/>
    <property type="match status" value="1"/>
</dbReference>
<dbReference type="PANTHER" id="PTHR43520">
    <property type="entry name" value="ATP7, ISOFORM B"/>
    <property type="match status" value="1"/>
</dbReference>
<organism evidence="12 13">
    <name type="scientific">Dysgonomonas termitidis</name>
    <dbReference type="NCBI Taxonomy" id="1516126"/>
    <lineage>
        <taxon>Bacteria</taxon>
        <taxon>Pseudomonadati</taxon>
        <taxon>Bacteroidota</taxon>
        <taxon>Bacteroidia</taxon>
        <taxon>Bacteroidales</taxon>
        <taxon>Dysgonomonadaceae</taxon>
        <taxon>Dysgonomonas</taxon>
    </lineage>
</organism>
<feature type="transmembrane region" description="Helical" evidence="10">
    <location>
        <begin position="345"/>
        <end position="366"/>
    </location>
</feature>
<gene>
    <name evidence="12" type="ORF">ACFO6W_19170</name>
</gene>
<keyword evidence="4 10" id="KW-0479">Metal-binding</keyword>
<name>A0ABV9L190_9BACT</name>
<dbReference type="NCBIfam" id="TIGR01511">
    <property type="entry name" value="ATPase-IB1_Cu"/>
    <property type="match status" value="1"/>
</dbReference>
<dbReference type="InterPro" id="IPR027256">
    <property type="entry name" value="P-typ_ATPase_IB"/>
</dbReference>
<feature type="transmembrane region" description="Helical" evidence="10">
    <location>
        <begin position="378"/>
        <end position="405"/>
    </location>
</feature>
<keyword evidence="9 10" id="KW-0472">Membrane</keyword>
<dbReference type="PRINTS" id="PR00119">
    <property type="entry name" value="CATATPASE"/>
</dbReference>
<evidence type="ECO:0000256" key="5">
    <source>
        <dbReference type="ARBA" id="ARBA00022741"/>
    </source>
</evidence>
<evidence type="ECO:0000259" key="11">
    <source>
        <dbReference type="PROSITE" id="PS50846"/>
    </source>
</evidence>
<dbReference type="SUPFAM" id="SSF55008">
    <property type="entry name" value="HMA, heavy metal-associated domain"/>
    <property type="match status" value="1"/>
</dbReference>
<dbReference type="InterPro" id="IPR036412">
    <property type="entry name" value="HAD-like_sf"/>
</dbReference>
<keyword evidence="3 10" id="KW-0812">Transmembrane</keyword>
<evidence type="ECO:0000256" key="3">
    <source>
        <dbReference type="ARBA" id="ARBA00022692"/>
    </source>
</evidence>
<dbReference type="InterPro" id="IPR008250">
    <property type="entry name" value="ATPase_P-typ_transduc_dom_A_sf"/>
</dbReference>
<dbReference type="InterPro" id="IPR001757">
    <property type="entry name" value="P_typ_ATPase"/>
</dbReference>
<dbReference type="PROSITE" id="PS00154">
    <property type="entry name" value="ATPASE_E1_E2"/>
    <property type="match status" value="1"/>
</dbReference>
<evidence type="ECO:0000313" key="12">
    <source>
        <dbReference type="EMBL" id="MFC4675813.1"/>
    </source>
</evidence>
<evidence type="ECO:0000256" key="7">
    <source>
        <dbReference type="ARBA" id="ARBA00022967"/>
    </source>
</evidence>
<feature type="transmembrane region" description="Helical" evidence="10">
    <location>
        <begin position="127"/>
        <end position="148"/>
    </location>
</feature>
<dbReference type="InterPro" id="IPR006121">
    <property type="entry name" value="HMA_dom"/>
</dbReference>
<evidence type="ECO:0000256" key="1">
    <source>
        <dbReference type="ARBA" id="ARBA00004127"/>
    </source>
</evidence>
<dbReference type="Pfam" id="PF00702">
    <property type="entry name" value="Hydrolase"/>
    <property type="match status" value="1"/>
</dbReference>
<dbReference type="InterPro" id="IPR059000">
    <property type="entry name" value="ATPase_P-type_domA"/>
</dbReference>
<dbReference type="SFLD" id="SFLDF00027">
    <property type="entry name" value="p-type_atpase"/>
    <property type="match status" value="1"/>
</dbReference>
<evidence type="ECO:0000256" key="2">
    <source>
        <dbReference type="ARBA" id="ARBA00006024"/>
    </source>
</evidence>
<dbReference type="Proteomes" id="UP001596023">
    <property type="component" value="Unassembled WGS sequence"/>
</dbReference>
<feature type="transmembrane region" description="Helical" evidence="10">
    <location>
        <begin position="711"/>
        <end position="733"/>
    </location>
</feature>
<dbReference type="Gene3D" id="3.40.50.1000">
    <property type="entry name" value="HAD superfamily/HAD-like"/>
    <property type="match status" value="1"/>
</dbReference>
<evidence type="ECO:0000256" key="8">
    <source>
        <dbReference type="ARBA" id="ARBA00022989"/>
    </source>
</evidence>
<dbReference type="InterPro" id="IPR036163">
    <property type="entry name" value="HMA_dom_sf"/>
</dbReference>
<dbReference type="InterPro" id="IPR023299">
    <property type="entry name" value="ATPase_P-typ_cyto_dom_N"/>
</dbReference>
<comment type="similarity">
    <text evidence="2 10">Belongs to the cation transport ATPase (P-type) (TC 3.A.3) family. Type IB subfamily.</text>
</comment>
<evidence type="ECO:0000256" key="6">
    <source>
        <dbReference type="ARBA" id="ARBA00022840"/>
    </source>
</evidence>
<keyword evidence="8 10" id="KW-1133">Transmembrane helix</keyword>
<evidence type="ECO:0000256" key="10">
    <source>
        <dbReference type="RuleBase" id="RU362081"/>
    </source>
</evidence>
<feature type="transmembrane region" description="Helical" evidence="10">
    <location>
        <begin position="101"/>
        <end position="121"/>
    </location>
</feature>
<evidence type="ECO:0000256" key="9">
    <source>
        <dbReference type="ARBA" id="ARBA00023136"/>
    </source>
</evidence>
<dbReference type="PRINTS" id="PR00943">
    <property type="entry name" value="CUATPASE"/>
</dbReference>
<evidence type="ECO:0000256" key="4">
    <source>
        <dbReference type="ARBA" id="ARBA00022723"/>
    </source>
</evidence>
<dbReference type="NCBIfam" id="TIGR01494">
    <property type="entry name" value="ATPase_P-type"/>
    <property type="match status" value="1"/>
</dbReference>
<dbReference type="InterPro" id="IPR023214">
    <property type="entry name" value="HAD_sf"/>
</dbReference>
<dbReference type="NCBIfam" id="TIGR01525">
    <property type="entry name" value="ATPase-IB_hvy"/>
    <property type="match status" value="1"/>
</dbReference>
<keyword evidence="6 10" id="KW-0067">ATP-binding</keyword>
<dbReference type="SFLD" id="SFLDS00003">
    <property type="entry name" value="Haloacid_Dehalogenase"/>
    <property type="match status" value="1"/>
</dbReference>
<dbReference type="CDD" id="cd00371">
    <property type="entry name" value="HMA"/>
    <property type="match status" value="1"/>
</dbReference>
<keyword evidence="5 10" id="KW-0547">Nucleotide-binding</keyword>
<keyword evidence="13" id="KW-1185">Reference proteome</keyword>
<dbReference type="Gene3D" id="3.40.1110.10">
    <property type="entry name" value="Calcium-transporting ATPase, cytoplasmic domain N"/>
    <property type="match status" value="1"/>
</dbReference>
<protein>
    <submittedName>
        <fullName evidence="12">Heavy metal translocating P-type ATPase</fullName>
    </submittedName>
</protein>
<dbReference type="RefSeq" id="WP_379999398.1">
    <property type="nucleotide sequence ID" value="NZ_JBHSGN010000117.1"/>
</dbReference>
<proteinExistence type="inferred from homology"/>
<feature type="domain" description="HMA" evidence="11">
    <location>
        <begin position="8"/>
        <end position="74"/>
    </location>
</feature>